<evidence type="ECO:0000313" key="3">
    <source>
        <dbReference type="EMBL" id="KKM02587.1"/>
    </source>
</evidence>
<dbReference type="AlphaFoldDB" id="A0A0F9HHF9"/>
<organism evidence="3">
    <name type="scientific">marine sediment metagenome</name>
    <dbReference type="NCBI Taxonomy" id="412755"/>
    <lineage>
        <taxon>unclassified sequences</taxon>
        <taxon>metagenomes</taxon>
        <taxon>ecological metagenomes</taxon>
    </lineage>
</organism>
<comment type="caution">
    <text evidence="3">The sequence shown here is derived from an EMBL/GenBank/DDBJ whole genome shotgun (WGS) entry which is preliminary data.</text>
</comment>
<gene>
    <name evidence="3" type="ORF">LCGC14_1782900</name>
</gene>
<feature type="transmembrane region" description="Helical" evidence="1">
    <location>
        <begin position="103"/>
        <end position="126"/>
    </location>
</feature>
<name>A0A0F9HHF9_9ZZZZ</name>
<feature type="transmembrane region" description="Helical" evidence="1">
    <location>
        <begin position="221"/>
        <end position="246"/>
    </location>
</feature>
<keyword evidence="1" id="KW-1133">Transmembrane helix</keyword>
<sequence>MKDLFLRTKGDIVLLIVLLLPICGFAQIDGGAADAIGGFTEDLRGLHGVITQLYNDQKDQYINIITASSTILAVGISVYIFSRVYRSLLAAEPIDWWGLTKPITVFLMVLFYPVILGLIEVCLSPISNVTGQMNYSSYNRMIEAKKNAIKNSEEYEIFFGEDGEGDFETYYKKYASKTTNTDFIDKPVARLSFGAQQTILKIRYQLKLIISEILRLFYETAILAINFIRTFYLIILAVLGPIAFALSIFKGFSNMPFQWLGQFISKWLWLPIANVLATMLNTVQLDMINRSA</sequence>
<dbReference type="EMBL" id="LAZR01016892">
    <property type="protein sequence ID" value="KKM02587.1"/>
    <property type="molecule type" value="Genomic_DNA"/>
</dbReference>
<reference evidence="3" key="1">
    <citation type="journal article" date="2015" name="Nature">
        <title>Complex archaea that bridge the gap between prokaryotes and eukaryotes.</title>
        <authorList>
            <person name="Spang A."/>
            <person name="Saw J.H."/>
            <person name="Jorgensen S.L."/>
            <person name="Zaremba-Niedzwiedzka K."/>
            <person name="Martijn J."/>
            <person name="Lind A.E."/>
            <person name="van Eijk R."/>
            <person name="Schleper C."/>
            <person name="Guy L."/>
            <person name="Ettema T.J."/>
        </authorList>
    </citation>
    <scope>NUCLEOTIDE SEQUENCE</scope>
</reference>
<keyword evidence="1" id="KW-0472">Membrane</keyword>
<keyword evidence="1" id="KW-0812">Transmembrane</keyword>
<dbReference type="InterPro" id="IPR012424">
    <property type="entry name" value="Conjugative_transposon_TraJ_C"/>
</dbReference>
<feature type="domain" description="Conjugative transposon TraJ C-terminal" evidence="2">
    <location>
        <begin position="42"/>
        <end position="289"/>
    </location>
</feature>
<feature type="transmembrane region" description="Helical" evidence="1">
    <location>
        <begin position="61"/>
        <end position="82"/>
    </location>
</feature>
<accession>A0A0F9HHF9</accession>
<feature type="non-terminal residue" evidence="3">
    <location>
        <position position="292"/>
    </location>
</feature>
<evidence type="ECO:0000256" key="1">
    <source>
        <dbReference type="SAM" id="Phobius"/>
    </source>
</evidence>
<evidence type="ECO:0000259" key="2">
    <source>
        <dbReference type="Pfam" id="PF07863"/>
    </source>
</evidence>
<protein>
    <recommendedName>
        <fullName evidence="2">Conjugative transposon TraJ C-terminal domain-containing protein</fullName>
    </recommendedName>
</protein>
<proteinExistence type="predicted"/>
<feature type="transmembrane region" description="Helical" evidence="1">
    <location>
        <begin position="267"/>
        <end position="285"/>
    </location>
</feature>
<dbReference type="Pfam" id="PF07863">
    <property type="entry name" value="CtnDOT_TraJ"/>
    <property type="match status" value="1"/>
</dbReference>